<feature type="compositionally biased region" description="Basic and acidic residues" evidence="1">
    <location>
        <begin position="94"/>
        <end position="108"/>
    </location>
</feature>
<feature type="compositionally biased region" description="Basic and acidic residues" evidence="1">
    <location>
        <begin position="47"/>
        <end position="58"/>
    </location>
</feature>
<proteinExistence type="predicted"/>
<feature type="region of interest" description="Disordered" evidence="1">
    <location>
        <begin position="559"/>
        <end position="578"/>
    </location>
</feature>
<feature type="region of interest" description="Disordered" evidence="1">
    <location>
        <begin position="196"/>
        <end position="236"/>
    </location>
</feature>
<organism evidence="2 3">
    <name type="scientific">Pyrenophora seminiperda CCB06</name>
    <dbReference type="NCBI Taxonomy" id="1302712"/>
    <lineage>
        <taxon>Eukaryota</taxon>
        <taxon>Fungi</taxon>
        <taxon>Dikarya</taxon>
        <taxon>Ascomycota</taxon>
        <taxon>Pezizomycotina</taxon>
        <taxon>Dothideomycetes</taxon>
        <taxon>Pleosporomycetidae</taxon>
        <taxon>Pleosporales</taxon>
        <taxon>Pleosporineae</taxon>
        <taxon>Pleosporaceae</taxon>
        <taxon>Pyrenophora</taxon>
    </lineage>
</organism>
<feature type="compositionally biased region" description="Polar residues" evidence="1">
    <location>
        <begin position="59"/>
        <end position="87"/>
    </location>
</feature>
<evidence type="ECO:0008006" key="4">
    <source>
        <dbReference type="Google" id="ProtNLM"/>
    </source>
</evidence>
<evidence type="ECO:0000313" key="2">
    <source>
        <dbReference type="EMBL" id="RMZ67612.1"/>
    </source>
</evidence>
<reference evidence="2 3" key="1">
    <citation type="journal article" date="2014" name="PLoS ONE">
        <title>De novo Genome Assembly of the Fungal Plant Pathogen Pyrenophora semeniperda.</title>
        <authorList>
            <person name="Soliai M.M."/>
            <person name="Meyer S.E."/>
            <person name="Udall J.A."/>
            <person name="Elzinga D.E."/>
            <person name="Hermansen R.A."/>
            <person name="Bodily P.M."/>
            <person name="Hart A.A."/>
            <person name="Coleman C.E."/>
        </authorList>
    </citation>
    <scope>NUCLEOTIDE SEQUENCE [LARGE SCALE GENOMIC DNA]</scope>
    <source>
        <strain evidence="2 3">CCB06</strain>
        <tissue evidence="2">Mycelium</tissue>
    </source>
</reference>
<evidence type="ECO:0000313" key="3">
    <source>
        <dbReference type="Proteomes" id="UP000265663"/>
    </source>
</evidence>
<dbReference type="AlphaFoldDB" id="A0A3M7LZJ2"/>
<keyword evidence="3" id="KW-1185">Reference proteome</keyword>
<sequence>MGVIADLFSCGRSRRSTNARDLETAELHVTNDATTTPQLELSHIEHETAASAPEDKTTTDTVVNDFQAPTGSDRNPSPVQPSVRQQHGGSGRSASRDSKKVDLSVHHEKGKLSGGWMIEQRVLVTATPSRKVTPALELETEEEKEETTSPLVRCATPEEEPWNATVRRAVTPEPQAEMVRCATPEEEPWNAIVRHASPEPEKAASIRSPTPEPESVQDIRSATPEAESQQISLPVQEEVAPVSVSEHVRSATPEPQVEAVQVEEVEEIQVTKKIAAVSLLDLPPEVRNRIYEVMNEDQPIRMCRHDDPALTLRDNEAAPLPKRQFYSLTQVCHQLRTEFLPIYAAKTHYIIDLWSQKSQLSNIDALQAHVSMDIDAACFDMEPIDLLPLIRTLVRKSRTDTRFTSTEGVVFRSIAEMVHELNKLLPKPDGSTKPWLNAVNGPLKRVDLHLFPHDDIRQYYRFRGAEPLLRVVYPSAASEEWMKRASKSEGYERYLKMTGLDGFAMHVVVGHASRRTTNEGRLPLDWRMSCQLSRLSRDYSATSSPRRSMDVVAARMSMDRGAGAAPRMSSSLAREVEK</sequence>
<name>A0A3M7LZJ2_9PLEO</name>
<feature type="region of interest" description="Disordered" evidence="1">
    <location>
        <begin position="47"/>
        <end position="108"/>
    </location>
</feature>
<dbReference type="EMBL" id="KE747810">
    <property type="protein sequence ID" value="RMZ67612.1"/>
    <property type="molecule type" value="Genomic_DNA"/>
</dbReference>
<protein>
    <recommendedName>
        <fullName evidence="4">F-box domain-containing protein</fullName>
    </recommendedName>
</protein>
<accession>A0A3M7LZJ2</accession>
<evidence type="ECO:0000256" key="1">
    <source>
        <dbReference type="SAM" id="MobiDB-lite"/>
    </source>
</evidence>
<gene>
    <name evidence="2" type="ORF">GMOD_00001563</name>
</gene>
<dbReference type="OrthoDB" id="3788478at2759"/>
<dbReference type="Proteomes" id="UP000265663">
    <property type="component" value="Unassembled WGS sequence"/>
</dbReference>